<dbReference type="GO" id="GO:0008168">
    <property type="term" value="F:methyltransferase activity"/>
    <property type="evidence" value="ECO:0007669"/>
    <property type="project" value="UniProtKB-KW"/>
</dbReference>
<dbReference type="InterPro" id="IPR050362">
    <property type="entry name" value="Cation-dep_OMT"/>
</dbReference>
<evidence type="ECO:0000256" key="2">
    <source>
        <dbReference type="ARBA" id="ARBA00022679"/>
    </source>
</evidence>
<sequence>MRIQVELTDALQDYIADVSPNEPDVLRELRKRTDELPLRLMQISPEQGQFLNVLVRALGVRRAIEVGVFTGYSLISTALALPEGGTIVGCDDNPEWTSIAMEFCERAGVTDKVDMRVGDAVATLTELVASGSAETYDFVFIDADKQNYETYFELALTLLRTGGLIVVDNVLWHGAVIDDSAQDEETTALRAFNLRFTDDKRLDLSLLPFADGLTFAVKR</sequence>
<dbReference type="InterPro" id="IPR002935">
    <property type="entry name" value="SAM_O-MeTrfase"/>
</dbReference>
<dbReference type="PANTHER" id="PTHR10509:SF14">
    <property type="entry name" value="CAFFEOYL-COA O-METHYLTRANSFERASE 3-RELATED"/>
    <property type="match status" value="1"/>
</dbReference>
<evidence type="ECO:0000256" key="1">
    <source>
        <dbReference type="ARBA" id="ARBA00022603"/>
    </source>
</evidence>
<gene>
    <name evidence="4" type="ORF">ACFPCV_05255</name>
</gene>
<name>A0ABV9RWE3_9PSEU</name>
<dbReference type="PROSITE" id="PS51682">
    <property type="entry name" value="SAM_OMT_I"/>
    <property type="match status" value="1"/>
</dbReference>
<dbReference type="EC" id="2.1.1.-" evidence="4"/>
<keyword evidence="2 4" id="KW-0808">Transferase</keyword>
<organism evidence="4 5">
    <name type="scientific">Actinophytocola glycyrrhizae</name>
    <dbReference type="NCBI Taxonomy" id="2044873"/>
    <lineage>
        <taxon>Bacteria</taxon>
        <taxon>Bacillati</taxon>
        <taxon>Actinomycetota</taxon>
        <taxon>Actinomycetes</taxon>
        <taxon>Pseudonocardiales</taxon>
        <taxon>Pseudonocardiaceae</taxon>
    </lineage>
</organism>
<reference evidence="5" key="1">
    <citation type="journal article" date="2019" name="Int. J. Syst. Evol. Microbiol.">
        <title>The Global Catalogue of Microorganisms (GCM) 10K type strain sequencing project: providing services to taxonomists for standard genome sequencing and annotation.</title>
        <authorList>
            <consortium name="The Broad Institute Genomics Platform"/>
            <consortium name="The Broad Institute Genome Sequencing Center for Infectious Disease"/>
            <person name="Wu L."/>
            <person name="Ma J."/>
        </authorList>
    </citation>
    <scope>NUCLEOTIDE SEQUENCE [LARGE SCALE GENOMIC DNA]</scope>
    <source>
        <strain evidence="5">ZS-22-S1</strain>
    </source>
</reference>
<protein>
    <submittedName>
        <fullName evidence="4">Class I SAM-dependent methyltransferase</fullName>
        <ecNumber evidence="4">2.1.1.-</ecNumber>
    </submittedName>
</protein>
<dbReference type="RefSeq" id="WP_378054855.1">
    <property type="nucleotide sequence ID" value="NZ_JBHSIS010000002.1"/>
</dbReference>
<keyword evidence="3" id="KW-0949">S-adenosyl-L-methionine</keyword>
<accession>A0ABV9RWE3</accession>
<dbReference type="PANTHER" id="PTHR10509">
    <property type="entry name" value="O-METHYLTRANSFERASE-RELATED"/>
    <property type="match status" value="1"/>
</dbReference>
<keyword evidence="1 4" id="KW-0489">Methyltransferase</keyword>
<dbReference type="Gene3D" id="3.40.50.150">
    <property type="entry name" value="Vaccinia Virus protein VP39"/>
    <property type="match status" value="1"/>
</dbReference>
<dbReference type="SUPFAM" id="SSF53335">
    <property type="entry name" value="S-adenosyl-L-methionine-dependent methyltransferases"/>
    <property type="match status" value="1"/>
</dbReference>
<comment type="caution">
    <text evidence="4">The sequence shown here is derived from an EMBL/GenBank/DDBJ whole genome shotgun (WGS) entry which is preliminary data.</text>
</comment>
<evidence type="ECO:0000313" key="4">
    <source>
        <dbReference type="EMBL" id="MFC4852903.1"/>
    </source>
</evidence>
<dbReference type="EMBL" id="JBHSIS010000002">
    <property type="protein sequence ID" value="MFC4852903.1"/>
    <property type="molecule type" value="Genomic_DNA"/>
</dbReference>
<evidence type="ECO:0000313" key="5">
    <source>
        <dbReference type="Proteomes" id="UP001595859"/>
    </source>
</evidence>
<dbReference type="GO" id="GO:0032259">
    <property type="term" value="P:methylation"/>
    <property type="evidence" value="ECO:0007669"/>
    <property type="project" value="UniProtKB-KW"/>
</dbReference>
<proteinExistence type="predicted"/>
<dbReference type="InterPro" id="IPR029063">
    <property type="entry name" value="SAM-dependent_MTases_sf"/>
</dbReference>
<keyword evidence="5" id="KW-1185">Reference proteome</keyword>
<dbReference type="Pfam" id="PF01596">
    <property type="entry name" value="Methyltransf_3"/>
    <property type="match status" value="1"/>
</dbReference>
<dbReference type="Proteomes" id="UP001595859">
    <property type="component" value="Unassembled WGS sequence"/>
</dbReference>
<evidence type="ECO:0000256" key="3">
    <source>
        <dbReference type="ARBA" id="ARBA00022691"/>
    </source>
</evidence>